<organism evidence="5 6">
    <name type="scientific">Acanthamoeba castellanii (strain ATCC 30010 / Neff)</name>
    <dbReference type="NCBI Taxonomy" id="1257118"/>
    <lineage>
        <taxon>Eukaryota</taxon>
        <taxon>Amoebozoa</taxon>
        <taxon>Discosea</taxon>
        <taxon>Longamoebia</taxon>
        <taxon>Centramoebida</taxon>
        <taxon>Acanthamoebidae</taxon>
        <taxon>Acanthamoeba</taxon>
    </lineage>
</organism>
<dbReference type="KEGG" id="acan:ACA1_014630"/>
<evidence type="ECO:0000259" key="4">
    <source>
        <dbReference type="PROSITE" id="PS50137"/>
    </source>
</evidence>
<keyword evidence="6" id="KW-1185">Reference proteome</keyword>
<dbReference type="GeneID" id="14925406"/>
<dbReference type="GO" id="GO:0020037">
    <property type="term" value="F:heme binding"/>
    <property type="evidence" value="ECO:0007669"/>
    <property type="project" value="InterPro"/>
</dbReference>
<evidence type="ECO:0000313" key="6">
    <source>
        <dbReference type="Proteomes" id="UP000011083"/>
    </source>
</evidence>
<dbReference type="InterPro" id="IPR001202">
    <property type="entry name" value="WW_dom"/>
</dbReference>
<dbReference type="PROSITE" id="PS50020">
    <property type="entry name" value="WW_DOMAIN_2"/>
    <property type="match status" value="1"/>
</dbReference>
<dbReference type="GO" id="GO:0070878">
    <property type="term" value="F:primary miRNA binding"/>
    <property type="evidence" value="ECO:0007669"/>
    <property type="project" value="TreeGrafter"/>
</dbReference>
<dbReference type="PANTHER" id="PTHR13482:SF3">
    <property type="entry name" value="MICROPROCESSOR COMPLEX SUBUNIT DGCR8"/>
    <property type="match status" value="1"/>
</dbReference>
<evidence type="ECO:0000259" key="3">
    <source>
        <dbReference type="PROSITE" id="PS50020"/>
    </source>
</evidence>
<dbReference type="InterPro" id="IPR014720">
    <property type="entry name" value="dsRBD_dom"/>
</dbReference>
<dbReference type="PANTHER" id="PTHR13482">
    <property type="entry name" value="MICRORNA PROCESSOR COMPLEX SUBUNIT DGCR8"/>
    <property type="match status" value="1"/>
</dbReference>
<feature type="compositionally biased region" description="Basic and acidic residues" evidence="2">
    <location>
        <begin position="313"/>
        <end position="325"/>
    </location>
</feature>
<dbReference type="EMBL" id="KB007828">
    <property type="protein sequence ID" value="ELR24379.1"/>
    <property type="molecule type" value="Genomic_DNA"/>
</dbReference>
<proteinExistence type="predicted"/>
<dbReference type="RefSeq" id="XP_004354076.1">
    <property type="nucleotide sequence ID" value="XM_004354024.1"/>
</dbReference>
<dbReference type="SUPFAM" id="SSF54768">
    <property type="entry name" value="dsRNA-binding domain-like"/>
    <property type="match status" value="1"/>
</dbReference>
<dbReference type="AlphaFoldDB" id="L8HFR7"/>
<dbReference type="GO" id="GO:0042802">
    <property type="term" value="F:identical protein binding"/>
    <property type="evidence" value="ECO:0007669"/>
    <property type="project" value="InterPro"/>
</dbReference>
<evidence type="ECO:0000313" key="5">
    <source>
        <dbReference type="EMBL" id="ELR24379.1"/>
    </source>
</evidence>
<feature type="domain" description="DRBM" evidence="4">
    <location>
        <begin position="195"/>
        <end position="261"/>
    </location>
</feature>
<dbReference type="VEuPathDB" id="AmoebaDB:ACA1_014630"/>
<dbReference type="Proteomes" id="UP000011083">
    <property type="component" value="Unassembled WGS sequence"/>
</dbReference>
<dbReference type="GO" id="GO:0070877">
    <property type="term" value="C:microprocessor complex"/>
    <property type="evidence" value="ECO:0007669"/>
    <property type="project" value="InterPro"/>
</dbReference>
<dbReference type="InterPro" id="IPR040375">
    <property type="entry name" value="DGCR8"/>
</dbReference>
<evidence type="ECO:0000256" key="2">
    <source>
        <dbReference type="SAM" id="MobiDB-lite"/>
    </source>
</evidence>
<protein>
    <submittedName>
        <fullName evidence="5">Doublestranded RNA binding motif domain containing protein</fullName>
    </submittedName>
</protein>
<dbReference type="GO" id="GO:0031053">
    <property type="term" value="P:primary miRNA processing"/>
    <property type="evidence" value="ECO:0007669"/>
    <property type="project" value="InterPro"/>
</dbReference>
<gene>
    <name evidence="5" type="ORF">ACA1_014630</name>
</gene>
<dbReference type="Pfam" id="PF00035">
    <property type="entry name" value="dsrm"/>
    <property type="match status" value="1"/>
</dbReference>
<dbReference type="GO" id="GO:0003725">
    <property type="term" value="F:double-stranded RNA binding"/>
    <property type="evidence" value="ECO:0007669"/>
    <property type="project" value="TreeGrafter"/>
</dbReference>
<evidence type="ECO:0000256" key="1">
    <source>
        <dbReference type="PROSITE-ProRule" id="PRU00266"/>
    </source>
</evidence>
<name>L8HFR7_ACACF</name>
<feature type="domain" description="WW" evidence="3">
    <location>
        <begin position="54"/>
        <end position="88"/>
    </location>
</feature>
<sequence>MCWYGFACHSKVDPLHDRRFKHPASISAEKAWLAECADEEARLKAAYDAEEQAHPLPEGWHKIKHEPSGLDSYVHRQSGAVCWTRPYVVPPTTDNETQEEEHLKSIATHEIPLFPFAMILQLTELVARVETNRLTSTYVAERDEVLNALTEGWRTTKDEGDRMEEGEVATTNETERKPIRKVALIPMSLLFFILTFERTERPLCPVKVSPAQLRTTSSSKPPEHACRVEVRLDNLSTTGVATTKREAKQRAAQLMLKQLRPEARSWGELLDLEEADTAAAQGGGAASGSARRRGGDVESDTHASDMPNLRLLEQLKDEMRKRLAS</sequence>
<dbReference type="Gene3D" id="3.30.160.20">
    <property type="match status" value="1"/>
</dbReference>
<feature type="compositionally biased region" description="Basic and acidic residues" evidence="2">
    <location>
        <begin position="293"/>
        <end position="303"/>
    </location>
</feature>
<dbReference type="OrthoDB" id="112668at2759"/>
<keyword evidence="1" id="KW-0694">RNA-binding</keyword>
<accession>L8HFR7</accession>
<feature type="region of interest" description="Disordered" evidence="2">
    <location>
        <begin position="277"/>
        <end position="325"/>
    </location>
</feature>
<dbReference type="Gene3D" id="2.20.70.10">
    <property type="match status" value="1"/>
</dbReference>
<reference evidence="5 6" key="1">
    <citation type="journal article" date="2013" name="Genome Biol.">
        <title>Genome of Acanthamoeba castellanii highlights extensive lateral gene transfer and early evolution of tyrosine kinase signaling.</title>
        <authorList>
            <person name="Clarke M."/>
            <person name="Lohan A.J."/>
            <person name="Liu B."/>
            <person name="Lagkouvardos I."/>
            <person name="Roy S."/>
            <person name="Zafar N."/>
            <person name="Bertelli C."/>
            <person name="Schilde C."/>
            <person name="Kianianmomeni A."/>
            <person name="Burglin T.R."/>
            <person name="Frech C."/>
            <person name="Turcotte B."/>
            <person name="Kopec K.O."/>
            <person name="Synnott J.M."/>
            <person name="Choo C."/>
            <person name="Paponov I."/>
            <person name="Finkler A."/>
            <person name="Soon Heng Tan C."/>
            <person name="Hutchins A.P."/>
            <person name="Weinmeier T."/>
            <person name="Rattei T."/>
            <person name="Chu J.S."/>
            <person name="Gimenez G."/>
            <person name="Irimia M."/>
            <person name="Rigden D.J."/>
            <person name="Fitzpatrick D.A."/>
            <person name="Lorenzo-Morales J."/>
            <person name="Bateman A."/>
            <person name="Chiu C.H."/>
            <person name="Tang P."/>
            <person name="Hegemann P."/>
            <person name="Fromm H."/>
            <person name="Raoult D."/>
            <person name="Greub G."/>
            <person name="Miranda-Saavedra D."/>
            <person name="Chen N."/>
            <person name="Nash P."/>
            <person name="Ginger M.L."/>
            <person name="Horn M."/>
            <person name="Schaap P."/>
            <person name="Caler L."/>
            <person name="Loftus B."/>
        </authorList>
    </citation>
    <scope>NUCLEOTIDE SEQUENCE [LARGE SCALE GENOMIC DNA]</scope>
    <source>
        <strain evidence="5 6">Neff</strain>
    </source>
</reference>
<dbReference type="PROSITE" id="PS50137">
    <property type="entry name" value="DS_RBD"/>
    <property type="match status" value="1"/>
</dbReference>